<dbReference type="AlphaFoldDB" id="A0A8J3E7F7"/>
<proteinExistence type="predicted"/>
<dbReference type="Proteomes" id="UP000646365">
    <property type="component" value="Unassembled WGS sequence"/>
</dbReference>
<sequence>MALMSLTVLAACTAPAVPSGLAPRFGEVKARFVTGRDVDVIEVRALESSAIRTATLVMPDGTRVEAEQIDGTPSPSLPTAPTAGIGLGAESTTLVGQVASAALIRLPDPPAYRQAWKAAVIDVTIGDGAGRRAERLAAPPPP</sequence>
<accession>A0A8J3E7F7</accession>
<keyword evidence="2" id="KW-1185">Reference proteome</keyword>
<reference evidence="1" key="1">
    <citation type="journal article" date="2014" name="Int. J. Syst. Evol. Microbiol.">
        <title>Complete genome sequence of Corynebacterium casei LMG S-19264T (=DSM 44701T), isolated from a smear-ripened cheese.</title>
        <authorList>
            <consortium name="US DOE Joint Genome Institute (JGI-PGF)"/>
            <person name="Walter F."/>
            <person name="Albersmeier A."/>
            <person name="Kalinowski J."/>
            <person name="Ruckert C."/>
        </authorList>
    </citation>
    <scope>NUCLEOTIDE SEQUENCE</scope>
    <source>
        <strain evidence="1">CGMCC 1.15725</strain>
    </source>
</reference>
<reference evidence="1" key="2">
    <citation type="submission" date="2020-09" db="EMBL/GenBank/DDBJ databases">
        <authorList>
            <person name="Sun Q."/>
            <person name="Zhou Y."/>
        </authorList>
    </citation>
    <scope>NUCLEOTIDE SEQUENCE</scope>
    <source>
        <strain evidence="1">CGMCC 1.15725</strain>
    </source>
</reference>
<dbReference type="EMBL" id="BMJQ01000016">
    <property type="protein sequence ID" value="GGF39852.1"/>
    <property type="molecule type" value="Genomic_DNA"/>
</dbReference>
<protein>
    <submittedName>
        <fullName evidence="1">Uncharacterized protein</fullName>
    </submittedName>
</protein>
<name>A0A8J3E7F7_9PROT</name>
<evidence type="ECO:0000313" key="2">
    <source>
        <dbReference type="Proteomes" id="UP000646365"/>
    </source>
</evidence>
<evidence type="ECO:0000313" key="1">
    <source>
        <dbReference type="EMBL" id="GGF39852.1"/>
    </source>
</evidence>
<comment type="caution">
    <text evidence="1">The sequence shown here is derived from an EMBL/GenBank/DDBJ whole genome shotgun (WGS) entry which is preliminary data.</text>
</comment>
<gene>
    <name evidence="1" type="ORF">GCM10011611_52810</name>
</gene>
<organism evidence="1 2">
    <name type="scientific">Aliidongia dinghuensis</name>
    <dbReference type="NCBI Taxonomy" id="1867774"/>
    <lineage>
        <taxon>Bacteria</taxon>
        <taxon>Pseudomonadati</taxon>
        <taxon>Pseudomonadota</taxon>
        <taxon>Alphaproteobacteria</taxon>
        <taxon>Rhodospirillales</taxon>
        <taxon>Dongiaceae</taxon>
        <taxon>Aliidongia</taxon>
    </lineage>
</organism>